<gene>
    <name evidence="1" type="ORF">DFR75_107152</name>
</gene>
<keyword evidence="2" id="KW-1185">Reference proteome</keyword>
<comment type="caution">
    <text evidence="1">The sequence shown here is derived from an EMBL/GenBank/DDBJ whole genome shotgun (WGS) entry which is preliminary data.</text>
</comment>
<evidence type="ECO:0000313" key="2">
    <source>
        <dbReference type="Proteomes" id="UP000295087"/>
    </source>
</evidence>
<dbReference type="Proteomes" id="UP000295087">
    <property type="component" value="Unassembled WGS sequence"/>
</dbReference>
<sequence>MMDTADGSACDRGESDRCLTTSTTCSKAQTCGLEGQGFAHVEVIFRVGFQIELVQK</sequence>
<evidence type="ECO:0000313" key="1">
    <source>
        <dbReference type="EMBL" id="TDP31927.1"/>
    </source>
</evidence>
<reference evidence="1 2" key="1">
    <citation type="submission" date="2019-03" db="EMBL/GenBank/DDBJ databases">
        <title>Genomic Encyclopedia of Type Strains, Phase IV (KMG-IV): sequencing the most valuable type-strain genomes for metagenomic binning, comparative biology and taxonomic classification.</title>
        <authorList>
            <person name="Goeker M."/>
        </authorList>
    </citation>
    <scope>NUCLEOTIDE SEQUENCE [LARGE SCALE GENOMIC DNA]</scope>
    <source>
        <strain evidence="1 2">DSM 44496</strain>
    </source>
</reference>
<name>A0A4R6P306_NOCIG</name>
<protein>
    <submittedName>
        <fullName evidence="1">Uncharacterized protein</fullName>
    </submittedName>
</protein>
<organism evidence="1 2">
    <name type="scientific">Nocardia ignorata</name>
    <dbReference type="NCBI Taxonomy" id="145285"/>
    <lineage>
        <taxon>Bacteria</taxon>
        <taxon>Bacillati</taxon>
        <taxon>Actinomycetota</taxon>
        <taxon>Actinomycetes</taxon>
        <taxon>Mycobacteriales</taxon>
        <taxon>Nocardiaceae</taxon>
        <taxon>Nocardia</taxon>
    </lineage>
</organism>
<dbReference type="EMBL" id="SNXK01000007">
    <property type="protein sequence ID" value="TDP31927.1"/>
    <property type="molecule type" value="Genomic_DNA"/>
</dbReference>
<dbReference type="AlphaFoldDB" id="A0A4R6P306"/>
<proteinExistence type="predicted"/>
<accession>A0A4R6P306</accession>